<dbReference type="CDD" id="cd01763">
    <property type="entry name" value="Ubl_SUMO_like"/>
    <property type="match status" value="1"/>
</dbReference>
<proteinExistence type="predicted"/>
<dbReference type="InterPro" id="IPR022617">
    <property type="entry name" value="Rad60/SUMO-like_dom"/>
</dbReference>
<feature type="region of interest" description="Disordered" evidence="1">
    <location>
        <begin position="24"/>
        <end position="53"/>
    </location>
</feature>
<dbReference type="SUPFAM" id="SSF54236">
    <property type="entry name" value="Ubiquitin-like"/>
    <property type="match status" value="1"/>
</dbReference>
<dbReference type="Proteomes" id="UP001279734">
    <property type="component" value="Unassembled WGS sequence"/>
</dbReference>
<gene>
    <name evidence="3" type="ORF">Nepgr_022148</name>
</gene>
<feature type="compositionally biased region" description="Basic and acidic residues" evidence="1">
    <location>
        <begin position="43"/>
        <end position="53"/>
    </location>
</feature>
<dbReference type="InterPro" id="IPR029071">
    <property type="entry name" value="Ubiquitin-like_domsf"/>
</dbReference>
<name>A0AAD3XWJ1_NEPGR</name>
<keyword evidence="4" id="KW-1185">Reference proteome</keyword>
<dbReference type="Gene3D" id="3.10.20.90">
    <property type="entry name" value="Phosphatidylinositol 3-kinase Catalytic Subunit, Chain A, domain 1"/>
    <property type="match status" value="1"/>
</dbReference>
<evidence type="ECO:0000256" key="1">
    <source>
        <dbReference type="SAM" id="MobiDB-lite"/>
    </source>
</evidence>
<protein>
    <recommendedName>
        <fullName evidence="2">Rad60/SUMO-like domain-containing protein</fullName>
    </recommendedName>
</protein>
<reference evidence="3" key="1">
    <citation type="submission" date="2023-05" db="EMBL/GenBank/DDBJ databases">
        <title>Nepenthes gracilis genome sequencing.</title>
        <authorList>
            <person name="Fukushima K."/>
        </authorList>
    </citation>
    <scope>NUCLEOTIDE SEQUENCE</scope>
    <source>
        <strain evidence="3">SING2019-196</strain>
    </source>
</reference>
<dbReference type="Pfam" id="PF11976">
    <property type="entry name" value="Rad60-SLD"/>
    <property type="match status" value="1"/>
</dbReference>
<evidence type="ECO:0000313" key="4">
    <source>
        <dbReference type="Proteomes" id="UP001279734"/>
    </source>
</evidence>
<organism evidence="3 4">
    <name type="scientific">Nepenthes gracilis</name>
    <name type="common">Slender pitcher plant</name>
    <dbReference type="NCBI Taxonomy" id="150966"/>
    <lineage>
        <taxon>Eukaryota</taxon>
        <taxon>Viridiplantae</taxon>
        <taxon>Streptophyta</taxon>
        <taxon>Embryophyta</taxon>
        <taxon>Tracheophyta</taxon>
        <taxon>Spermatophyta</taxon>
        <taxon>Magnoliopsida</taxon>
        <taxon>eudicotyledons</taxon>
        <taxon>Gunneridae</taxon>
        <taxon>Pentapetalae</taxon>
        <taxon>Caryophyllales</taxon>
        <taxon>Nepenthaceae</taxon>
        <taxon>Nepenthes</taxon>
    </lineage>
</organism>
<evidence type="ECO:0000259" key="2">
    <source>
        <dbReference type="Pfam" id="PF11976"/>
    </source>
</evidence>
<comment type="caution">
    <text evidence="3">The sequence shown here is derived from an EMBL/GenBank/DDBJ whole genome shotgun (WGS) entry which is preliminary data.</text>
</comment>
<evidence type="ECO:0000313" key="3">
    <source>
        <dbReference type="EMBL" id="GMH20307.1"/>
    </source>
</evidence>
<accession>A0AAD3XWJ1</accession>
<dbReference type="PANTHER" id="PTHR47813:SF2">
    <property type="entry name" value="UBIQUITIN-LIKE SUPERFAMILY PROTEIN"/>
    <property type="match status" value="1"/>
</dbReference>
<sequence length="230" mass="26345">MADDLTVELEPLFDYSRVQPNIVYLDDDSDSSPENSPIRRRISKPDDEKGDKRAEKVVQVINCEENDYEVDWFLSPAKELGDLKNREEDSAIKELRLKKEELASLAQSAKDVFQALEESAKKEVSLLQSSLEQNADGDKVADQPQEPLCDRSKIVVSVQDKDGRKQFRVFVDDTFERFFKMYADKVKLDPESLVFCFDGEKISPMSTPTSEIARRVRLLHHVDQEGKDGR</sequence>
<feature type="domain" description="Rad60/SUMO-like" evidence="2">
    <location>
        <begin position="153"/>
        <end position="209"/>
    </location>
</feature>
<dbReference type="EMBL" id="BSYO01000021">
    <property type="protein sequence ID" value="GMH20307.1"/>
    <property type="molecule type" value="Genomic_DNA"/>
</dbReference>
<dbReference type="AlphaFoldDB" id="A0AAD3XWJ1"/>
<dbReference type="PANTHER" id="PTHR47813">
    <property type="entry name" value="UBIQUITIN-LIKE SUPERFAMILY PROTEIN"/>
    <property type="match status" value="1"/>
</dbReference>